<evidence type="ECO:0000256" key="3">
    <source>
        <dbReference type="ARBA" id="ARBA00022692"/>
    </source>
</evidence>
<dbReference type="AlphaFoldDB" id="A0ABD5SJR5"/>
<accession>A0ABD5SJR5</accession>
<reference evidence="7 8" key="1">
    <citation type="journal article" date="2019" name="Int. J. Syst. Evol. Microbiol.">
        <title>The Global Catalogue of Microorganisms (GCM) 10K type strain sequencing project: providing services to taxonomists for standard genome sequencing and annotation.</title>
        <authorList>
            <consortium name="The Broad Institute Genomics Platform"/>
            <consortium name="The Broad Institute Genome Sequencing Center for Infectious Disease"/>
            <person name="Wu L."/>
            <person name="Ma J."/>
        </authorList>
    </citation>
    <scope>NUCLEOTIDE SEQUENCE [LARGE SCALE GENOMIC DNA]</scope>
    <source>
        <strain evidence="7 8">LMG 29247</strain>
    </source>
</reference>
<keyword evidence="2" id="KW-1003">Cell membrane</keyword>
<evidence type="ECO:0000256" key="6">
    <source>
        <dbReference type="SAM" id="Phobius"/>
    </source>
</evidence>
<name>A0ABD5SJR5_9EURY</name>
<comment type="caution">
    <text evidence="7">The sequence shown here is derived from an EMBL/GenBank/DDBJ whole genome shotgun (WGS) entry which is preliminary data.</text>
</comment>
<comment type="subcellular location">
    <subcellularLocation>
        <location evidence="1">Cell membrane</location>
        <topology evidence="1">Multi-pass membrane protein</topology>
    </subcellularLocation>
</comment>
<proteinExistence type="predicted"/>
<evidence type="ECO:0000256" key="5">
    <source>
        <dbReference type="ARBA" id="ARBA00023136"/>
    </source>
</evidence>
<evidence type="ECO:0000256" key="4">
    <source>
        <dbReference type="ARBA" id="ARBA00022989"/>
    </source>
</evidence>
<feature type="transmembrane region" description="Helical" evidence="6">
    <location>
        <begin position="12"/>
        <end position="36"/>
    </location>
</feature>
<keyword evidence="3 6" id="KW-0812">Transmembrane</keyword>
<keyword evidence="4 6" id="KW-1133">Transmembrane helix</keyword>
<dbReference type="GO" id="GO:0005886">
    <property type="term" value="C:plasma membrane"/>
    <property type="evidence" value="ECO:0007669"/>
    <property type="project" value="UniProtKB-SubCell"/>
</dbReference>
<feature type="transmembrane region" description="Helical" evidence="6">
    <location>
        <begin position="132"/>
        <end position="150"/>
    </location>
</feature>
<keyword evidence="8" id="KW-1185">Reference proteome</keyword>
<gene>
    <name evidence="7" type="ORF">ACFQE6_06930</name>
</gene>
<dbReference type="Proteomes" id="UP001596383">
    <property type="component" value="Unassembled WGS sequence"/>
</dbReference>
<dbReference type="EMBL" id="JBHSWV010000098">
    <property type="protein sequence ID" value="MFC6764765.1"/>
    <property type="molecule type" value="Genomic_DNA"/>
</dbReference>
<evidence type="ECO:0000313" key="7">
    <source>
        <dbReference type="EMBL" id="MFC6764765.1"/>
    </source>
</evidence>
<dbReference type="Pfam" id="PF03706">
    <property type="entry name" value="LPG_synthase_TM"/>
    <property type="match status" value="1"/>
</dbReference>
<feature type="transmembrane region" description="Helical" evidence="6">
    <location>
        <begin position="74"/>
        <end position="92"/>
    </location>
</feature>
<evidence type="ECO:0000256" key="2">
    <source>
        <dbReference type="ARBA" id="ARBA00022475"/>
    </source>
</evidence>
<sequence length="159" mass="16987">MTILLESPNATAAVLTFGVVMVAGITLSYAIGYLGLSWEDTAYPMPEPTSNPPEEPTDASRADVEDLKWTIREGIGVVIVSLFGLGAITNVLPLPSGLGSVESVFILLLVSTAGMPAPEAPAATFLYQAATYWFPLLFRVGTVTVLQPIWMQTNTQKAR</sequence>
<feature type="transmembrane region" description="Helical" evidence="6">
    <location>
        <begin position="104"/>
        <end position="126"/>
    </location>
</feature>
<protein>
    <submittedName>
        <fullName evidence="7">Lysylphosphatidylglycerol synthase domain-containing protein</fullName>
    </submittedName>
</protein>
<dbReference type="RefSeq" id="WP_273737825.1">
    <property type="nucleotide sequence ID" value="NZ_JAQIVI010000098.1"/>
</dbReference>
<evidence type="ECO:0000256" key="1">
    <source>
        <dbReference type="ARBA" id="ARBA00004651"/>
    </source>
</evidence>
<organism evidence="7 8">
    <name type="scientific">Natrinema soli</name>
    <dbReference type="NCBI Taxonomy" id="1930624"/>
    <lineage>
        <taxon>Archaea</taxon>
        <taxon>Methanobacteriati</taxon>
        <taxon>Methanobacteriota</taxon>
        <taxon>Stenosarchaea group</taxon>
        <taxon>Halobacteria</taxon>
        <taxon>Halobacteriales</taxon>
        <taxon>Natrialbaceae</taxon>
        <taxon>Natrinema</taxon>
    </lineage>
</organism>
<evidence type="ECO:0000313" key="8">
    <source>
        <dbReference type="Proteomes" id="UP001596383"/>
    </source>
</evidence>
<keyword evidence="5 6" id="KW-0472">Membrane</keyword>
<dbReference type="InterPro" id="IPR022791">
    <property type="entry name" value="L-PG_synthase/AglD"/>
</dbReference>